<dbReference type="SMART" id="SM00382">
    <property type="entry name" value="AAA"/>
    <property type="match status" value="2"/>
</dbReference>
<dbReference type="GO" id="GO:0005886">
    <property type="term" value="C:plasma membrane"/>
    <property type="evidence" value="ECO:0007669"/>
    <property type="project" value="UniProtKB-SubCell"/>
</dbReference>
<dbReference type="OrthoDB" id="9771863at2"/>
<dbReference type="InterPro" id="IPR027417">
    <property type="entry name" value="P-loop_NTPase"/>
</dbReference>
<dbReference type="PROSITE" id="PS00211">
    <property type="entry name" value="ABC_TRANSPORTER_1"/>
    <property type="match status" value="1"/>
</dbReference>
<evidence type="ECO:0000256" key="6">
    <source>
        <dbReference type="ARBA" id="ARBA00022741"/>
    </source>
</evidence>
<evidence type="ECO:0000256" key="4">
    <source>
        <dbReference type="ARBA" id="ARBA00022597"/>
    </source>
</evidence>
<proteinExistence type="predicted"/>
<keyword evidence="12" id="KW-1185">Reference proteome</keyword>
<dbReference type="Proteomes" id="UP000050544">
    <property type="component" value="Unassembled WGS sequence"/>
</dbReference>
<keyword evidence="6" id="KW-0547">Nucleotide-binding</keyword>
<reference evidence="11 12" key="1">
    <citation type="submission" date="2015-07" db="EMBL/GenBank/DDBJ databases">
        <title>Whole genome sequence of Thermanaerothrix daxensis DSM 23592.</title>
        <authorList>
            <person name="Hemp J."/>
            <person name="Ward L.M."/>
            <person name="Pace L.A."/>
            <person name="Fischer W.W."/>
        </authorList>
    </citation>
    <scope>NUCLEOTIDE SEQUENCE [LARGE SCALE GENOMIC DNA]</scope>
    <source>
        <strain evidence="11 12">GNS-1</strain>
    </source>
</reference>
<evidence type="ECO:0000256" key="2">
    <source>
        <dbReference type="ARBA" id="ARBA00022448"/>
    </source>
</evidence>
<evidence type="ECO:0000256" key="7">
    <source>
        <dbReference type="ARBA" id="ARBA00022840"/>
    </source>
</evidence>
<keyword evidence="3" id="KW-1003">Cell membrane</keyword>
<dbReference type="PROSITE" id="PS50893">
    <property type="entry name" value="ABC_TRANSPORTER_2"/>
    <property type="match status" value="2"/>
</dbReference>
<comment type="subcellular location">
    <subcellularLocation>
        <location evidence="1">Cell membrane</location>
        <topology evidence="1">Peripheral membrane protein</topology>
    </subcellularLocation>
</comment>
<dbReference type="PANTHER" id="PTHR43790:SF3">
    <property type="entry name" value="D-ALLOSE IMPORT ATP-BINDING PROTEIN ALSA-RELATED"/>
    <property type="match status" value="1"/>
</dbReference>
<dbReference type="Gene3D" id="3.40.50.300">
    <property type="entry name" value="P-loop containing nucleotide triphosphate hydrolases"/>
    <property type="match status" value="2"/>
</dbReference>
<keyword evidence="4" id="KW-0762">Sugar transport</keyword>
<gene>
    <name evidence="11" type="ORF">SE15_13965</name>
</gene>
<evidence type="ECO:0000256" key="8">
    <source>
        <dbReference type="ARBA" id="ARBA00022967"/>
    </source>
</evidence>
<dbReference type="PANTHER" id="PTHR43790">
    <property type="entry name" value="CARBOHYDRATE TRANSPORT ATP-BINDING PROTEIN MG119-RELATED"/>
    <property type="match status" value="1"/>
</dbReference>
<evidence type="ECO:0000256" key="9">
    <source>
        <dbReference type="ARBA" id="ARBA00023136"/>
    </source>
</evidence>
<name>A0A0N8GPY3_9CHLR</name>
<dbReference type="InterPro" id="IPR050107">
    <property type="entry name" value="ABC_carbohydrate_import_ATPase"/>
</dbReference>
<dbReference type="EMBL" id="LGKO01000006">
    <property type="protein sequence ID" value="KPL82178.1"/>
    <property type="molecule type" value="Genomic_DNA"/>
</dbReference>
<protein>
    <recommendedName>
        <fullName evidence="10">ABC transporter domain-containing protein</fullName>
    </recommendedName>
</protein>
<dbReference type="CDD" id="cd03215">
    <property type="entry name" value="ABC_Carb_Monos_II"/>
    <property type="match status" value="1"/>
</dbReference>
<evidence type="ECO:0000313" key="11">
    <source>
        <dbReference type="EMBL" id="KPL82178.1"/>
    </source>
</evidence>
<evidence type="ECO:0000259" key="10">
    <source>
        <dbReference type="PROSITE" id="PS50893"/>
    </source>
</evidence>
<dbReference type="AlphaFoldDB" id="A0A0N8GPY3"/>
<accession>A0A0N8GPY3</accession>
<evidence type="ECO:0000313" key="12">
    <source>
        <dbReference type="Proteomes" id="UP000050544"/>
    </source>
</evidence>
<dbReference type="SUPFAM" id="SSF52540">
    <property type="entry name" value="P-loop containing nucleoside triphosphate hydrolases"/>
    <property type="match status" value="2"/>
</dbReference>
<evidence type="ECO:0000256" key="3">
    <source>
        <dbReference type="ARBA" id="ARBA00022475"/>
    </source>
</evidence>
<dbReference type="CDD" id="cd03216">
    <property type="entry name" value="ABC_Carb_Monos_I"/>
    <property type="match status" value="1"/>
</dbReference>
<dbReference type="GO" id="GO:0016887">
    <property type="term" value="F:ATP hydrolysis activity"/>
    <property type="evidence" value="ECO:0007669"/>
    <property type="project" value="InterPro"/>
</dbReference>
<evidence type="ECO:0000256" key="5">
    <source>
        <dbReference type="ARBA" id="ARBA00022737"/>
    </source>
</evidence>
<keyword evidence="5" id="KW-0677">Repeat</keyword>
<keyword evidence="7" id="KW-0067">ATP-binding</keyword>
<dbReference type="GO" id="GO:0005524">
    <property type="term" value="F:ATP binding"/>
    <property type="evidence" value="ECO:0007669"/>
    <property type="project" value="UniProtKB-KW"/>
</dbReference>
<sequence>METLSSNVILEMKGISKAFPGVQALNNVDLTVLEGEIHGLVGKNGAGKSTLMAILMGLHSLDSGELIINGRLITNVTPREALEAGIAYVPQQVRMMDSLTVAENILAGNLPVNRFGLVDWEAAFKDAEERLHRLGLELDVRQRVEGLGVVEQTMLAIAKALFSNARLIILDEPTAALARADIERLFGFIRSLKNMGVAFIYISHHLEEVFEICDRVTVLRNGQQVGTYEVKDLDIPHLIRLMVGEEIRDYERQSTCQDEVVLEVRGLTRRGHYEDVSFTVRKGEVVGLSGLAGSGAAALGRALFGLERRGVGEVWLKGKPFTAKSPREALDKGLAYLPQDRYRFGLVGIRPVRENITYTILHQLLNALRFVSFRKENEVVQKYIEALEIVCTSPEQRVGLLSGGNQQKVIFAKLAATRPSVLILHEPTQGIDVRAKLDIYRIVDELASQGIGVLIISSEVRELLGVCDRILVMYKGRISAEFRSGEPQTTPENILLAIEGGNAHDQRQVAAVYS</sequence>
<comment type="caution">
    <text evidence="11">The sequence shown here is derived from an EMBL/GenBank/DDBJ whole genome shotgun (WGS) entry which is preliminary data.</text>
</comment>
<feature type="domain" description="ABC transporter" evidence="10">
    <location>
        <begin position="256"/>
        <end position="500"/>
    </location>
</feature>
<dbReference type="InterPro" id="IPR003439">
    <property type="entry name" value="ABC_transporter-like_ATP-bd"/>
</dbReference>
<dbReference type="Pfam" id="PF00005">
    <property type="entry name" value="ABC_tran"/>
    <property type="match status" value="2"/>
</dbReference>
<evidence type="ECO:0000256" key="1">
    <source>
        <dbReference type="ARBA" id="ARBA00004202"/>
    </source>
</evidence>
<keyword evidence="9" id="KW-0472">Membrane</keyword>
<dbReference type="STRING" id="869279.SE15_13965"/>
<dbReference type="InterPro" id="IPR003593">
    <property type="entry name" value="AAA+_ATPase"/>
</dbReference>
<feature type="domain" description="ABC transporter" evidence="10">
    <location>
        <begin position="10"/>
        <end position="246"/>
    </location>
</feature>
<dbReference type="InterPro" id="IPR017871">
    <property type="entry name" value="ABC_transporter-like_CS"/>
</dbReference>
<keyword evidence="2" id="KW-0813">Transport</keyword>
<organism evidence="11 12">
    <name type="scientific">Thermanaerothrix daxensis</name>
    <dbReference type="NCBI Taxonomy" id="869279"/>
    <lineage>
        <taxon>Bacteria</taxon>
        <taxon>Bacillati</taxon>
        <taxon>Chloroflexota</taxon>
        <taxon>Anaerolineae</taxon>
        <taxon>Anaerolineales</taxon>
        <taxon>Anaerolineaceae</taxon>
        <taxon>Thermanaerothrix</taxon>
    </lineage>
</organism>
<dbReference type="FunFam" id="3.40.50.300:FF:000127">
    <property type="entry name" value="Ribose import ATP-binding protein RbsA"/>
    <property type="match status" value="1"/>
</dbReference>
<keyword evidence="8" id="KW-1278">Translocase</keyword>
<dbReference type="RefSeq" id="WP_054522720.1">
    <property type="nucleotide sequence ID" value="NZ_LGKO01000006.1"/>
</dbReference>